<keyword evidence="4" id="KW-1185">Reference proteome</keyword>
<reference evidence="1 3" key="1">
    <citation type="submission" date="2018-05" db="EMBL/GenBank/DDBJ databases">
        <title>Genomic diversity of pathogens causing Blackleg of Potato in Pakistan.</title>
        <authorList>
            <person name="Sarfraz S."/>
            <person name="Riaz K."/>
            <person name="Oulghazi S."/>
            <person name="Cigna J."/>
            <person name="Sahi S.T."/>
            <person name="Khan S.H."/>
            <person name="Hameed A."/>
            <person name="Faure D."/>
        </authorList>
    </citation>
    <scope>NUCLEOTIDE SEQUENCE [LARGE SCALE GENOMIC DNA]</scope>
    <source>
        <strain evidence="1 3">SS70</strain>
    </source>
</reference>
<evidence type="ECO:0000313" key="1">
    <source>
        <dbReference type="EMBL" id="PWD71331.1"/>
    </source>
</evidence>
<dbReference type="AlphaFoldDB" id="A0AAP2D277"/>
<proteinExistence type="predicted"/>
<organism evidence="1 3">
    <name type="scientific">Dickeya dianthicola</name>
    <dbReference type="NCBI Taxonomy" id="204039"/>
    <lineage>
        <taxon>Bacteria</taxon>
        <taxon>Pseudomonadati</taxon>
        <taxon>Pseudomonadota</taxon>
        <taxon>Gammaproteobacteria</taxon>
        <taxon>Enterobacterales</taxon>
        <taxon>Pectobacteriaceae</taxon>
        <taxon>Dickeya</taxon>
    </lineage>
</organism>
<comment type="caution">
    <text evidence="1">The sequence shown here is derived from an EMBL/GenBank/DDBJ whole genome shotgun (WGS) entry which is preliminary data.</text>
</comment>
<reference evidence="2 4" key="2">
    <citation type="submission" date="2018-09" db="EMBL/GenBank/DDBJ databases">
        <title>Phylogenetic diversity of Pectobacterium and Dickeya strains causing blackleg disease of potato in Morocco.</title>
        <authorList>
            <person name="Oulghazi S."/>
            <person name="Moumni M."/>
            <person name="Faure D."/>
        </authorList>
    </citation>
    <scope>NUCLEOTIDE SEQUENCE [LARGE SCALE GENOMIC DNA]</scope>
    <source>
        <strain evidence="2 4">S4.16.03.LID</strain>
    </source>
</reference>
<evidence type="ECO:0000313" key="3">
    <source>
        <dbReference type="Proteomes" id="UP000245055"/>
    </source>
</evidence>
<protein>
    <submittedName>
        <fullName evidence="1">Uncharacterized protein</fullName>
    </submittedName>
</protein>
<evidence type="ECO:0000313" key="2">
    <source>
        <dbReference type="EMBL" id="RJL76014.1"/>
    </source>
</evidence>
<name>A0AAP2D277_9GAMM</name>
<accession>A0AAP2D277</accession>
<dbReference type="RefSeq" id="WP_024109149.1">
    <property type="nucleotide sequence ID" value="NZ_CP031560.1"/>
</dbReference>
<dbReference type="GeneID" id="49323346"/>
<dbReference type="Proteomes" id="UP000245055">
    <property type="component" value="Unassembled WGS sequence"/>
</dbReference>
<dbReference type="EMBL" id="QESZ01000023">
    <property type="protein sequence ID" value="PWD71331.1"/>
    <property type="molecule type" value="Genomic_DNA"/>
</dbReference>
<dbReference type="Proteomes" id="UP000266633">
    <property type="component" value="Unassembled WGS sequence"/>
</dbReference>
<dbReference type="EMBL" id="QZDO01000007">
    <property type="protein sequence ID" value="RJL76014.1"/>
    <property type="molecule type" value="Genomic_DNA"/>
</dbReference>
<gene>
    <name evidence="2" type="ORF">D5077_03190</name>
    <name evidence="1" type="ORF">DF213_16125</name>
</gene>
<evidence type="ECO:0000313" key="4">
    <source>
        <dbReference type="Proteomes" id="UP000266633"/>
    </source>
</evidence>
<sequence length="194" mass="21769">MHEGFSIREIGQSALASTNELFIEARHGVRVAELTADDLAWCVALTRNLPEDRKLPWDQCGGVLAELDTFNFSFKLLDKDYQPAGACLCRYCPATADLGAVLNIEMIQNFNIMPSILDGNTMQFALWAVIYFMLDTECEGVRLMSPINDDITDYYIREHGFWDISGDRSILYRDADGLVTWFQAQLGGPQVAGE</sequence>